<dbReference type="KEGG" id="tmc:LMI_1606"/>
<evidence type="ECO:0000313" key="4">
    <source>
        <dbReference type="Proteomes" id="UP000032414"/>
    </source>
</evidence>
<dbReference type="Pfam" id="PF08975">
    <property type="entry name" value="2H-phosphodiest"/>
    <property type="match status" value="1"/>
</dbReference>
<protein>
    <recommendedName>
        <fullName evidence="1">DUF1868 domain-containing protein</fullName>
    </recommendedName>
</protein>
<keyword evidence="5" id="KW-1185">Reference proteome</keyword>
<reference evidence="2" key="1">
    <citation type="submission" date="2014-09" db="EMBL/GenBank/DDBJ databases">
        <authorList>
            <person name="GOMEZ-VALERO Laura"/>
        </authorList>
    </citation>
    <scope>NUCLEOTIDE SEQUENCE</scope>
    <source>
        <strain evidence="2">ATCC33218</strain>
    </source>
</reference>
<gene>
    <name evidence="2" type="ORF">LMI_1606</name>
    <name evidence="3" type="ORF">SAMN02982997_01022</name>
</gene>
<dbReference type="EMBL" id="FMVN01000004">
    <property type="protein sequence ID" value="SCY16803.1"/>
    <property type="molecule type" value="Genomic_DNA"/>
</dbReference>
<name>A0A098GHE7_LEGMI</name>
<dbReference type="SUPFAM" id="SSF55144">
    <property type="entry name" value="LigT-like"/>
    <property type="match status" value="1"/>
</dbReference>
<feature type="domain" description="DUF1868" evidence="1">
    <location>
        <begin position="5"/>
        <end position="95"/>
    </location>
</feature>
<dbReference type="Proteomes" id="UP000182998">
    <property type="component" value="Unassembled WGS sequence"/>
</dbReference>
<evidence type="ECO:0000313" key="5">
    <source>
        <dbReference type="Proteomes" id="UP000182998"/>
    </source>
</evidence>
<dbReference type="RefSeq" id="WP_045100644.1">
    <property type="nucleotide sequence ID" value="NZ_JABTVM010000004.1"/>
</dbReference>
<evidence type="ECO:0000313" key="3">
    <source>
        <dbReference type="EMBL" id="SCY16803.1"/>
    </source>
</evidence>
<dbReference type="Proteomes" id="UP000032414">
    <property type="component" value="Chromosome I"/>
</dbReference>
<reference evidence="4" key="2">
    <citation type="submission" date="2014-09" db="EMBL/GenBank/DDBJ databases">
        <authorList>
            <person name="Gomez-Valero L."/>
        </authorList>
    </citation>
    <scope>NUCLEOTIDE SEQUENCE [LARGE SCALE GENOMIC DNA]</scope>
    <source>
        <strain evidence="4">ATCC33218</strain>
    </source>
</reference>
<reference evidence="3 5" key="3">
    <citation type="submission" date="2016-10" db="EMBL/GenBank/DDBJ databases">
        <authorList>
            <person name="Varghese N."/>
            <person name="Submissions S."/>
        </authorList>
    </citation>
    <scope>NUCLEOTIDE SEQUENCE [LARGE SCALE GENOMIC DNA]</scope>
    <source>
        <strain evidence="3 5">ATCC 33218</strain>
    </source>
</reference>
<dbReference type="HOGENOM" id="CLU_1174972_0_0_6"/>
<evidence type="ECO:0000259" key="1">
    <source>
        <dbReference type="Pfam" id="PF08975"/>
    </source>
</evidence>
<sequence length="236" mass="27377">MQRIDRDGNYTAFPGVTVIAGIGDKHISFWQSVYHFLSQSELICKYYKPLPYESYHMTTCNLYTKEQHPNDWPAIITRKRSFLQKIHAVLSEMLLTPKVSIDYISIPEVLQLYVSLPAEQEELIKAIAREFELEEYVPTSFHITLAYEYNPIVDQEAYDAIKNECANLLHICQKEGNIILDCPKLSFFNSMEKFIPWDGRANPFIEHTTNQAGFFRTPQLSSFVDTISSCFSCKFF</sequence>
<dbReference type="PATRIC" id="fig|451.8.peg.2028"/>
<dbReference type="AlphaFoldDB" id="A0A098GHE7"/>
<accession>A0A098GHE7</accession>
<dbReference type="InterPro" id="IPR009097">
    <property type="entry name" value="Cyclic_Pdiesterase"/>
</dbReference>
<evidence type="ECO:0000313" key="2">
    <source>
        <dbReference type="EMBL" id="CEG60906.1"/>
    </source>
</evidence>
<dbReference type="InterPro" id="IPR015069">
    <property type="entry name" value="2H-PEstase_DUF1868"/>
</dbReference>
<organism evidence="2 4">
    <name type="scientific">Legionella micdadei</name>
    <name type="common">Tatlockia micdadei</name>
    <dbReference type="NCBI Taxonomy" id="451"/>
    <lineage>
        <taxon>Bacteria</taxon>
        <taxon>Pseudomonadati</taxon>
        <taxon>Pseudomonadota</taxon>
        <taxon>Gammaproteobacteria</taxon>
        <taxon>Legionellales</taxon>
        <taxon>Legionellaceae</taxon>
        <taxon>Legionella</taxon>
    </lineage>
</organism>
<dbReference type="Gene3D" id="3.90.1140.10">
    <property type="entry name" value="Cyclic phosphodiesterase"/>
    <property type="match status" value="1"/>
</dbReference>
<dbReference type="EMBL" id="LN614830">
    <property type="protein sequence ID" value="CEG60906.1"/>
    <property type="molecule type" value="Genomic_DNA"/>
</dbReference>
<proteinExistence type="predicted"/>